<evidence type="ECO:0000256" key="3">
    <source>
        <dbReference type="ARBA" id="ARBA00023125"/>
    </source>
</evidence>
<evidence type="ECO:0000313" key="6">
    <source>
        <dbReference type="EMBL" id="KIH99054.1"/>
    </source>
</evidence>
<dbReference type="FunFam" id="1.10.10.10:FF:000001">
    <property type="entry name" value="LysR family transcriptional regulator"/>
    <property type="match status" value="1"/>
</dbReference>
<keyword evidence="7" id="KW-1185">Reference proteome</keyword>
<evidence type="ECO:0000256" key="1">
    <source>
        <dbReference type="ARBA" id="ARBA00009437"/>
    </source>
</evidence>
<dbReference type="SUPFAM" id="SSF53850">
    <property type="entry name" value="Periplasmic binding protein-like II"/>
    <property type="match status" value="1"/>
</dbReference>
<proteinExistence type="inferred from homology"/>
<dbReference type="InterPro" id="IPR050950">
    <property type="entry name" value="HTH-type_LysR_regulators"/>
</dbReference>
<feature type="domain" description="HTH lysR-type" evidence="5">
    <location>
        <begin position="3"/>
        <end position="60"/>
    </location>
</feature>
<comment type="similarity">
    <text evidence="1">Belongs to the LysR transcriptional regulatory family.</text>
</comment>
<dbReference type="InterPro" id="IPR036388">
    <property type="entry name" value="WH-like_DNA-bd_sf"/>
</dbReference>
<evidence type="ECO:0000256" key="4">
    <source>
        <dbReference type="ARBA" id="ARBA00023163"/>
    </source>
</evidence>
<dbReference type="PRINTS" id="PR00039">
    <property type="entry name" value="HTHLYSR"/>
</dbReference>
<dbReference type="PANTHER" id="PTHR30419">
    <property type="entry name" value="HTH-TYPE TRANSCRIPTIONAL REGULATOR YBHD"/>
    <property type="match status" value="1"/>
</dbReference>
<evidence type="ECO:0000256" key="2">
    <source>
        <dbReference type="ARBA" id="ARBA00023015"/>
    </source>
</evidence>
<dbReference type="PROSITE" id="PS50931">
    <property type="entry name" value="HTH_LYSR"/>
    <property type="match status" value="1"/>
</dbReference>
<evidence type="ECO:0000259" key="5">
    <source>
        <dbReference type="PROSITE" id="PS50931"/>
    </source>
</evidence>
<dbReference type="GO" id="GO:0003677">
    <property type="term" value="F:DNA binding"/>
    <property type="evidence" value="ECO:0007669"/>
    <property type="project" value="UniProtKB-KW"/>
</dbReference>
<dbReference type="GO" id="GO:0003700">
    <property type="term" value="F:DNA-binding transcription factor activity"/>
    <property type="evidence" value="ECO:0007669"/>
    <property type="project" value="InterPro"/>
</dbReference>
<reference evidence="7" key="1">
    <citation type="journal article" date="2015" name="Chem. Biol.">
        <title>Structure, bioactivity, and resistance mechanism of streptomonomicin, an unusual lasso Peptide from an understudied halophilic actinomycete.</title>
        <authorList>
            <person name="Metelev M."/>
            <person name="Tietz J.I."/>
            <person name="Melby J.O."/>
            <person name="Blair P.M."/>
            <person name="Zhu L."/>
            <person name="Livnat I."/>
            <person name="Severinov K."/>
            <person name="Mitchell D.A."/>
        </authorList>
    </citation>
    <scope>NUCLEOTIDE SEQUENCE [LARGE SCALE GENOMIC DNA]</scope>
    <source>
        <strain evidence="7">YIM 90003</strain>
    </source>
</reference>
<sequence>MDLTFRQLRVYAAVARAESFTAAATELRVAQSSLSRTVLELERTLGVRLFDRTTRRMRRTPEGEQLLESAERVLAAHRAEMAALEHYLAGERGVVTIATLPSVAAALLPPVIARFREQRPDIAVRILDGMSETALERLASGEADLAITAAQGLPEGLRARPLAEDRFFAVLPPAHALAGEAELGWADFSGEQFIAVGADSSVRAGTDRAFAEAAVRPAGVTEAGNVSTVGGLLAAGLGVSAMPALVEVLMSFADYVRLPLVRPVLDRRLSVVLPRERRVPPPARGFLDCLRGLREEHHPLPADVRWVG</sequence>
<keyword evidence="3" id="KW-0238">DNA-binding</keyword>
<dbReference type="InterPro" id="IPR005119">
    <property type="entry name" value="LysR_subst-bd"/>
</dbReference>
<gene>
    <name evidence="6" type="ORF">LP52_09280</name>
</gene>
<evidence type="ECO:0000313" key="7">
    <source>
        <dbReference type="Proteomes" id="UP000031675"/>
    </source>
</evidence>
<comment type="caution">
    <text evidence="6">The sequence shown here is derived from an EMBL/GenBank/DDBJ whole genome shotgun (WGS) entry which is preliminary data.</text>
</comment>
<dbReference type="Pfam" id="PF03466">
    <property type="entry name" value="LysR_substrate"/>
    <property type="match status" value="1"/>
</dbReference>
<dbReference type="InterPro" id="IPR000847">
    <property type="entry name" value="LysR_HTH_N"/>
</dbReference>
<dbReference type="InterPro" id="IPR036390">
    <property type="entry name" value="WH_DNA-bd_sf"/>
</dbReference>
<keyword evidence="2" id="KW-0805">Transcription regulation</keyword>
<dbReference type="Pfam" id="PF00126">
    <property type="entry name" value="HTH_1"/>
    <property type="match status" value="1"/>
</dbReference>
<protein>
    <submittedName>
        <fullName evidence="6">LysR family transcriptional regulator</fullName>
    </submittedName>
</protein>
<dbReference type="SUPFAM" id="SSF46785">
    <property type="entry name" value="Winged helix' DNA-binding domain"/>
    <property type="match status" value="1"/>
</dbReference>
<name>A0A0C2FIE6_9ACTN</name>
<organism evidence="6 7">
    <name type="scientific">Streptomonospora alba</name>
    <dbReference type="NCBI Taxonomy" id="183763"/>
    <lineage>
        <taxon>Bacteria</taxon>
        <taxon>Bacillati</taxon>
        <taxon>Actinomycetota</taxon>
        <taxon>Actinomycetes</taxon>
        <taxon>Streptosporangiales</taxon>
        <taxon>Nocardiopsidaceae</taxon>
        <taxon>Streptomonospora</taxon>
    </lineage>
</organism>
<dbReference type="AlphaFoldDB" id="A0A0C2FIE6"/>
<dbReference type="Gene3D" id="1.10.10.10">
    <property type="entry name" value="Winged helix-like DNA-binding domain superfamily/Winged helix DNA-binding domain"/>
    <property type="match status" value="1"/>
</dbReference>
<dbReference type="Proteomes" id="UP000031675">
    <property type="component" value="Unassembled WGS sequence"/>
</dbReference>
<dbReference type="GO" id="GO:0005829">
    <property type="term" value="C:cytosol"/>
    <property type="evidence" value="ECO:0007669"/>
    <property type="project" value="TreeGrafter"/>
</dbReference>
<dbReference type="CDD" id="cd08440">
    <property type="entry name" value="PBP2_LTTR_like_4"/>
    <property type="match status" value="1"/>
</dbReference>
<dbReference type="EMBL" id="JROO01000016">
    <property type="protein sequence ID" value="KIH99054.1"/>
    <property type="molecule type" value="Genomic_DNA"/>
</dbReference>
<dbReference type="STRING" id="183763.LP52_09280"/>
<accession>A0A0C2FIE6</accession>
<keyword evidence="4" id="KW-0804">Transcription</keyword>
<dbReference type="Gene3D" id="3.40.190.290">
    <property type="match status" value="1"/>
</dbReference>
<dbReference type="RefSeq" id="WP_040272496.1">
    <property type="nucleotide sequence ID" value="NZ_JROO01000016.1"/>
</dbReference>
<dbReference type="OrthoDB" id="7278199at2"/>